<dbReference type="AlphaFoldDB" id="A0A9W3J5H5"/>
<feature type="coiled-coil region" evidence="1">
    <location>
        <begin position="68"/>
        <end position="95"/>
    </location>
</feature>
<proteinExistence type="predicted"/>
<dbReference type="EMBL" id="CP003752">
    <property type="protein sequence ID" value="AFQ14616.1"/>
    <property type="molecule type" value="Genomic_DNA"/>
</dbReference>
<evidence type="ECO:0000313" key="2">
    <source>
        <dbReference type="EMBL" id="AFQ14616.1"/>
    </source>
</evidence>
<reference evidence="2 3" key="1">
    <citation type="submission" date="2012-08" db="EMBL/GenBank/DDBJ databases">
        <authorList>
            <person name="Doggett N."/>
            <person name="Teshima H."/>
            <person name="Bruce D."/>
            <person name="Detter J.C."/>
            <person name="Johnson S.L."/>
            <person name="Han C."/>
        </authorList>
    </citation>
    <scope>NUCLEOTIDE SEQUENCE [LARGE SCALE GENOMIC DNA]</scope>
    <source>
        <strain evidence="2 3">HD-771</strain>
    </source>
</reference>
<accession>A0A9W3J5H5</accession>
<evidence type="ECO:0000256" key="1">
    <source>
        <dbReference type="SAM" id="Coils"/>
    </source>
</evidence>
<evidence type="ECO:0000313" key="3">
    <source>
        <dbReference type="Proteomes" id="UP000005259"/>
    </source>
</evidence>
<gene>
    <name evidence="2" type="ORF">BTG_05620</name>
</gene>
<sequence>MNISVYFYDEEGEYTHMDMAPLEFDDNGVQILPENSTTEYPPDLSTDPRFSVEAGKWIPQNPKEPYSSEDYKADVQALRAELEAVREEMKALDVSTLASTVQSQGKRISKVDSELIHMNYYLGVAFPNVKHFFTYN</sequence>
<dbReference type="Proteomes" id="UP000005259">
    <property type="component" value="Chromosome"/>
</dbReference>
<name>A0A9W3J5H5_BACTU</name>
<dbReference type="RefSeq" id="WP_001027661.1">
    <property type="nucleotide sequence ID" value="NC_018500.1"/>
</dbReference>
<protein>
    <submittedName>
        <fullName evidence="2">Uncharacterized protein</fullName>
    </submittedName>
</protein>
<keyword evidence="1" id="KW-0175">Coiled coil</keyword>
<organism evidence="2 3">
    <name type="scientific">Bacillus thuringiensis HD-771</name>
    <dbReference type="NCBI Taxonomy" id="1218175"/>
    <lineage>
        <taxon>Bacteria</taxon>
        <taxon>Bacillati</taxon>
        <taxon>Bacillota</taxon>
        <taxon>Bacilli</taxon>
        <taxon>Bacillales</taxon>
        <taxon>Bacillaceae</taxon>
        <taxon>Bacillus</taxon>
        <taxon>Bacillus cereus group</taxon>
    </lineage>
</organism>
<dbReference type="KEGG" id="bti:BTG_05620"/>